<evidence type="ECO:0000256" key="1">
    <source>
        <dbReference type="SAM" id="Phobius"/>
    </source>
</evidence>
<keyword evidence="1" id="KW-1133">Transmembrane helix</keyword>
<feature type="transmembrane region" description="Helical" evidence="1">
    <location>
        <begin position="87"/>
        <end position="108"/>
    </location>
</feature>
<dbReference type="AlphaFoldDB" id="A0A1I0QKK4"/>
<dbReference type="PIRSF" id="PIRSF029895">
    <property type="entry name" value="SpoIV"/>
    <property type="match status" value="1"/>
</dbReference>
<proteinExistence type="predicted"/>
<dbReference type="OrthoDB" id="1640349at2"/>
<keyword evidence="1" id="KW-0812">Transmembrane</keyword>
<protein>
    <submittedName>
        <fullName evidence="2">Similar to stage IV sporulation protein</fullName>
    </submittedName>
</protein>
<keyword evidence="1" id="KW-0472">Membrane</keyword>
<sequence>MTKLFRYFKGYLYVIIDSNSPERFLNLCKARDIKTWDLQNIEDKYAFYISAKDFKTLKEILKKTKMKLIIKKRFGLPFFMFKYRKHYSFIIGIFLSAIMLYGMSLFVWDISIEGNLMYTDNMLLTYLNKNNIEPGILVKTINCNDLESEIRSEFSDITWVSAEISGTRLIIHIKENDGDVIKKSSNEISDIIATKSGIVTKIITRSGIPKVKVGDSVTEGMVLVSGTVVIYNDAKEPIKNNYVCSDADVYINTKYEYNDELLLKHEYKTYTGRTITKRTYNVWGKQIELGISFKRFDEYDVFTEDSVLHLTDNFCLPVRTGEKVYQEYYMTEGNYSDEEARKILNNNYSIFLKKLKEKGIQIIGSNAKIEVINDKYVMSGQIDVTEAMTQHVTISPTIEPEKDVGSQ</sequence>
<keyword evidence="3" id="KW-1185">Reference proteome</keyword>
<dbReference type="Proteomes" id="UP000199701">
    <property type="component" value="Unassembled WGS sequence"/>
</dbReference>
<accession>A0A1I0QKK4</accession>
<dbReference type="STRING" id="99656.SAMN05421659_10893"/>
<evidence type="ECO:0000313" key="2">
    <source>
        <dbReference type="EMBL" id="SEW27525.1"/>
    </source>
</evidence>
<reference evidence="2 3" key="1">
    <citation type="submission" date="2016-10" db="EMBL/GenBank/DDBJ databases">
        <authorList>
            <person name="de Groot N.N."/>
        </authorList>
    </citation>
    <scope>NUCLEOTIDE SEQUENCE [LARGE SCALE GENOMIC DNA]</scope>
    <source>
        <strain evidence="2 3">DSM 9179</strain>
    </source>
</reference>
<dbReference type="RefSeq" id="WP_092454075.1">
    <property type="nucleotide sequence ID" value="NZ_FOJI01000008.1"/>
</dbReference>
<name>A0A1I0QKK4_9FIRM</name>
<dbReference type="Pfam" id="PF06898">
    <property type="entry name" value="YqfD"/>
    <property type="match status" value="1"/>
</dbReference>
<dbReference type="InterPro" id="IPR010690">
    <property type="entry name" value="YqfD"/>
</dbReference>
<gene>
    <name evidence="2" type="ORF">SAMN05421659_10893</name>
</gene>
<organism evidence="2 3">
    <name type="scientific">[Clostridium] fimetarium</name>
    <dbReference type="NCBI Taxonomy" id="99656"/>
    <lineage>
        <taxon>Bacteria</taxon>
        <taxon>Bacillati</taxon>
        <taxon>Bacillota</taxon>
        <taxon>Clostridia</taxon>
        <taxon>Lachnospirales</taxon>
        <taxon>Lachnospiraceae</taxon>
    </lineage>
</organism>
<dbReference type="EMBL" id="FOJI01000008">
    <property type="protein sequence ID" value="SEW27525.1"/>
    <property type="molecule type" value="Genomic_DNA"/>
</dbReference>
<evidence type="ECO:0000313" key="3">
    <source>
        <dbReference type="Proteomes" id="UP000199701"/>
    </source>
</evidence>